<evidence type="ECO:0000313" key="2">
    <source>
        <dbReference type="Proteomes" id="UP000494205"/>
    </source>
</evidence>
<accession>A0A6J5C4M1</accession>
<protein>
    <submittedName>
        <fullName evidence="1">Uncharacterized protein</fullName>
    </submittedName>
</protein>
<reference evidence="1 2" key="1">
    <citation type="submission" date="2020-04" db="EMBL/GenBank/DDBJ databases">
        <authorList>
            <person name="De Canck E."/>
        </authorList>
    </citation>
    <scope>NUCLEOTIDE SEQUENCE [LARGE SCALE GENOMIC DNA]</scope>
    <source>
        <strain evidence="1 2">LMG 27174</strain>
    </source>
</reference>
<dbReference type="EMBL" id="CADIJZ010000023">
    <property type="protein sequence ID" value="CAB3726289.1"/>
    <property type="molecule type" value="Genomic_DNA"/>
</dbReference>
<dbReference type="AlphaFoldDB" id="A0A6J5C4M1"/>
<organism evidence="1 2">
    <name type="scientific">Paraburkholderia rhynchosiae</name>
    <dbReference type="NCBI Taxonomy" id="487049"/>
    <lineage>
        <taxon>Bacteria</taxon>
        <taxon>Pseudomonadati</taxon>
        <taxon>Pseudomonadota</taxon>
        <taxon>Betaproteobacteria</taxon>
        <taxon>Burkholderiales</taxon>
        <taxon>Burkholderiaceae</taxon>
        <taxon>Paraburkholderia</taxon>
    </lineage>
</organism>
<evidence type="ECO:0000313" key="1">
    <source>
        <dbReference type="EMBL" id="CAB3726289.1"/>
    </source>
</evidence>
<name>A0A6J5C4M1_9BURK</name>
<dbReference type="Proteomes" id="UP000494205">
    <property type="component" value="Unassembled WGS sequence"/>
</dbReference>
<proteinExistence type="predicted"/>
<sequence>MPKIDWKSAAIGAALLYGFMWYRAKSATVAK</sequence>
<gene>
    <name evidence="1" type="ORF">LMG27174_05397</name>
</gene>